<evidence type="ECO:0000313" key="1">
    <source>
        <dbReference type="EMBL" id="OWR55732.1"/>
    </source>
</evidence>
<dbReference type="EMBL" id="AGBW02000978">
    <property type="protein sequence ID" value="OWR55732.1"/>
    <property type="molecule type" value="Genomic_DNA"/>
</dbReference>
<organism evidence="1 2">
    <name type="scientific">Danaus plexippus plexippus</name>
    <dbReference type="NCBI Taxonomy" id="278856"/>
    <lineage>
        <taxon>Eukaryota</taxon>
        <taxon>Metazoa</taxon>
        <taxon>Ecdysozoa</taxon>
        <taxon>Arthropoda</taxon>
        <taxon>Hexapoda</taxon>
        <taxon>Insecta</taxon>
        <taxon>Pterygota</taxon>
        <taxon>Neoptera</taxon>
        <taxon>Endopterygota</taxon>
        <taxon>Lepidoptera</taxon>
        <taxon>Glossata</taxon>
        <taxon>Ditrysia</taxon>
        <taxon>Papilionoidea</taxon>
        <taxon>Nymphalidae</taxon>
        <taxon>Danainae</taxon>
        <taxon>Danaini</taxon>
        <taxon>Danaina</taxon>
        <taxon>Danaus</taxon>
        <taxon>Danaus</taxon>
    </lineage>
</organism>
<sequence>MRTNGDGWDKSMLLTHSRCCISLYNSIYRRAPKEININMRMLEMSIHGHKVADDAIHATALHRRPPSVFDTIVPILDSLKVCFYKIIRYV</sequence>
<dbReference type="Proteomes" id="UP000007151">
    <property type="component" value="Unassembled WGS sequence"/>
</dbReference>
<evidence type="ECO:0000313" key="2">
    <source>
        <dbReference type="Proteomes" id="UP000007151"/>
    </source>
</evidence>
<keyword evidence="2" id="KW-1185">Reference proteome</keyword>
<reference evidence="1 2" key="1">
    <citation type="journal article" date="2011" name="Cell">
        <title>The monarch butterfly genome yields insights into long-distance migration.</title>
        <authorList>
            <person name="Zhan S."/>
            <person name="Merlin C."/>
            <person name="Boore J.L."/>
            <person name="Reppert S.M."/>
        </authorList>
    </citation>
    <scope>NUCLEOTIDE SEQUENCE [LARGE SCALE GENOMIC DNA]</scope>
    <source>
        <strain evidence="1">F-2</strain>
    </source>
</reference>
<accession>A0A212FPQ8</accession>
<comment type="caution">
    <text evidence="1">The sequence shown here is derived from an EMBL/GenBank/DDBJ whole genome shotgun (WGS) entry which is preliminary data.</text>
</comment>
<protein>
    <submittedName>
        <fullName evidence="1">Uncharacterized protein</fullName>
    </submittedName>
</protein>
<dbReference type="InParanoid" id="A0A212FPQ8"/>
<gene>
    <name evidence="1" type="ORF">KGM_210206</name>
</gene>
<dbReference type="KEGG" id="dpl:KGM_210206"/>
<name>A0A212FPQ8_DANPL</name>
<proteinExistence type="predicted"/>
<dbReference type="AlphaFoldDB" id="A0A212FPQ8"/>